<feature type="transmembrane region" description="Helical" evidence="6">
    <location>
        <begin position="405"/>
        <end position="428"/>
    </location>
</feature>
<evidence type="ECO:0000256" key="4">
    <source>
        <dbReference type="ARBA" id="ARBA00022989"/>
    </source>
</evidence>
<keyword evidence="4 6" id="KW-1133">Transmembrane helix</keyword>
<keyword evidence="5 6" id="KW-0472">Membrane</keyword>
<organism evidence="7 8">
    <name type="scientific">Weissella paramesenteroides ATCC 33313</name>
    <dbReference type="NCBI Taxonomy" id="585506"/>
    <lineage>
        <taxon>Bacteria</taxon>
        <taxon>Bacillati</taxon>
        <taxon>Bacillota</taxon>
        <taxon>Bacilli</taxon>
        <taxon>Lactobacillales</taxon>
        <taxon>Lactobacillaceae</taxon>
        <taxon>Weissella</taxon>
    </lineage>
</organism>
<evidence type="ECO:0000256" key="2">
    <source>
        <dbReference type="ARBA" id="ARBA00022448"/>
    </source>
</evidence>
<comment type="subcellular location">
    <subcellularLocation>
        <location evidence="1">Cell membrane</location>
        <topology evidence="1">Multi-pass membrane protein</topology>
    </subcellularLocation>
</comment>
<evidence type="ECO:0000256" key="1">
    <source>
        <dbReference type="ARBA" id="ARBA00004651"/>
    </source>
</evidence>
<evidence type="ECO:0000256" key="3">
    <source>
        <dbReference type="ARBA" id="ARBA00022692"/>
    </source>
</evidence>
<dbReference type="GO" id="GO:0005886">
    <property type="term" value="C:plasma membrane"/>
    <property type="evidence" value="ECO:0007669"/>
    <property type="project" value="UniProtKB-SubCell"/>
</dbReference>
<dbReference type="PANTHER" id="PTHR19432:SF35">
    <property type="entry name" value="SOLUTE CARRIER FAMILY 45 MEMBER 3 ISOFORM X1"/>
    <property type="match status" value="1"/>
</dbReference>
<dbReference type="EMBL" id="ACKU01000028">
    <property type="protein sequence ID" value="EER74318.1"/>
    <property type="molecule type" value="Genomic_DNA"/>
</dbReference>
<dbReference type="InterPro" id="IPR036259">
    <property type="entry name" value="MFS_trans_sf"/>
</dbReference>
<reference evidence="7 8" key="1">
    <citation type="submission" date="2009-04" db="EMBL/GenBank/DDBJ databases">
        <authorList>
            <person name="Qin X."/>
            <person name="Bachman B."/>
            <person name="Battles P."/>
            <person name="Bell A."/>
            <person name="Bess C."/>
            <person name="Bickham C."/>
            <person name="Chaboub L."/>
            <person name="Chen D."/>
            <person name="Coyle M."/>
            <person name="Deiros D.R."/>
            <person name="Dinh H."/>
            <person name="Forbes L."/>
            <person name="Fowler G."/>
            <person name="Francisco L."/>
            <person name="Fu Q."/>
            <person name="Gubbala S."/>
            <person name="Hale W."/>
            <person name="Han Y."/>
            <person name="Hemphill L."/>
            <person name="Highlander S.K."/>
            <person name="Hirani K."/>
            <person name="Hogues M."/>
            <person name="Jackson L."/>
            <person name="Jakkamsetti A."/>
            <person name="Javaid M."/>
            <person name="Jiang H."/>
            <person name="Korchina V."/>
            <person name="Kovar C."/>
            <person name="Lara F."/>
            <person name="Lee S."/>
            <person name="Mata R."/>
            <person name="Mathew T."/>
            <person name="Moen C."/>
            <person name="Morales K."/>
            <person name="Munidasa M."/>
            <person name="Nazareth L."/>
            <person name="Ngo R."/>
            <person name="Nguyen L."/>
            <person name="Okwuonu G."/>
            <person name="Ongeri F."/>
            <person name="Patil S."/>
            <person name="Petrosino J."/>
            <person name="Pham C."/>
            <person name="Pham P."/>
            <person name="Pu L.-L."/>
            <person name="Puazo M."/>
            <person name="Raj R."/>
            <person name="Reid J."/>
            <person name="Rouhana J."/>
            <person name="Saada N."/>
            <person name="Shang Y."/>
            <person name="Simmons D."/>
            <person name="Thornton R."/>
            <person name="Warren J."/>
            <person name="Weissenberger G."/>
            <person name="Zhang J."/>
            <person name="Zhang L."/>
            <person name="Zhou C."/>
            <person name="Zhu D."/>
            <person name="Muzny D."/>
            <person name="Worley K."/>
            <person name="Gibbs R."/>
        </authorList>
    </citation>
    <scope>NUCLEOTIDE SEQUENCE [LARGE SCALE GENOMIC DNA]</scope>
    <source>
        <strain evidence="7 8">ATCC 33313</strain>
    </source>
</reference>
<feature type="transmembrane region" description="Helical" evidence="6">
    <location>
        <begin position="348"/>
        <end position="365"/>
    </location>
</feature>
<feature type="transmembrane region" description="Helical" evidence="6">
    <location>
        <begin position="434"/>
        <end position="456"/>
    </location>
</feature>
<feature type="transmembrane region" description="Helical" evidence="6">
    <location>
        <begin position="212"/>
        <end position="234"/>
    </location>
</feature>
<keyword evidence="2" id="KW-0813">Transport</keyword>
<dbReference type="AlphaFoldDB" id="C5RBY1"/>
<protein>
    <submittedName>
        <fullName evidence="7">Transporter, major facilitator family protein</fullName>
    </submittedName>
</protein>
<dbReference type="Pfam" id="PF07690">
    <property type="entry name" value="MFS_1"/>
    <property type="match status" value="1"/>
</dbReference>
<gene>
    <name evidence="7" type="ORF">HMPREF0877_1477</name>
</gene>
<feature type="transmembrane region" description="Helical" evidence="6">
    <location>
        <begin position="71"/>
        <end position="92"/>
    </location>
</feature>
<feature type="transmembrane region" description="Helical" evidence="6">
    <location>
        <begin position="127"/>
        <end position="147"/>
    </location>
</feature>
<feature type="transmembrane region" description="Helical" evidence="6">
    <location>
        <begin position="104"/>
        <end position="121"/>
    </location>
</feature>
<dbReference type="Proteomes" id="UP000004528">
    <property type="component" value="Unassembled WGS sequence"/>
</dbReference>
<feature type="transmembrane region" description="Helical" evidence="6">
    <location>
        <begin position="371"/>
        <end position="393"/>
    </location>
</feature>
<dbReference type="eggNOG" id="COG2211">
    <property type="taxonomic scope" value="Bacteria"/>
</dbReference>
<comment type="caution">
    <text evidence="7">The sequence shown here is derived from an EMBL/GenBank/DDBJ whole genome shotgun (WGS) entry which is preliminary data.</text>
</comment>
<feature type="transmembrane region" description="Helical" evidence="6">
    <location>
        <begin position="178"/>
        <end position="200"/>
    </location>
</feature>
<dbReference type="PANTHER" id="PTHR19432">
    <property type="entry name" value="SUGAR TRANSPORTER"/>
    <property type="match status" value="1"/>
</dbReference>
<proteinExistence type="predicted"/>
<dbReference type="CDD" id="cd17313">
    <property type="entry name" value="MFS_SLC45_SUC"/>
    <property type="match status" value="1"/>
</dbReference>
<dbReference type="InterPro" id="IPR011701">
    <property type="entry name" value="MFS"/>
</dbReference>
<keyword evidence="8" id="KW-1185">Reference proteome</keyword>
<name>C5RBY1_WEIPA</name>
<dbReference type="Gene3D" id="1.20.1250.20">
    <property type="entry name" value="MFS general substrate transporter like domains"/>
    <property type="match status" value="1"/>
</dbReference>
<feature type="transmembrane region" description="Helical" evidence="6">
    <location>
        <begin position="317"/>
        <end position="336"/>
    </location>
</feature>
<accession>C5RBY1</accession>
<dbReference type="SUPFAM" id="SSF103473">
    <property type="entry name" value="MFS general substrate transporter"/>
    <property type="match status" value="1"/>
</dbReference>
<evidence type="ECO:0000313" key="8">
    <source>
        <dbReference type="Proteomes" id="UP000004528"/>
    </source>
</evidence>
<evidence type="ECO:0000256" key="5">
    <source>
        <dbReference type="ARBA" id="ARBA00023136"/>
    </source>
</evidence>
<feature type="transmembrane region" description="Helical" evidence="6">
    <location>
        <begin position="30"/>
        <end position="51"/>
    </location>
</feature>
<dbReference type="HOGENOM" id="CLU_030246_0_0_9"/>
<keyword evidence="3 6" id="KW-0812">Transmembrane</keyword>
<dbReference type="GO" id="GO:0022857">
    <property type="term" value="F:transmembrane transporter activity"/>
    <property type="evidence" value="ECO:0007669"/>
    <property type="project" value="InterPro"/>
</dbReference>
<evidence type="ECO:0000313" key="7">
    <source>
        <dbReference type="EMBL" id="EER74318.1"/>
    </source>
</evidence>
<dbReference type="STRING" id="585506.HMPREF0877_1477"/>
<evidence type="ECO:0000256" key="6">
    <source>
        <dbReference type="SAM" id="Phobius"/>
    </source>
</evidence>
<feature type="transmembrane region" description="Helical" evidence="6">
    <location>
        <begin position="270"/>
        <end position="289"/>
    </location>
</feature>
<sequence>MIRANQLCFKKILEEVMMVDNKKGQGLPNLPLSTIWMLSFGFLGVQMAFSLQSSQMGRIFQTLGADPTKLGFFFILPPLAGLFVQPLVGYFSDRTWTKRFGRRMPYLLAGALVSVIVMFLLPNSGSFGFSTTAGLWFGATTILFMDLSSNVAMQPFKMVVGDMVNEDQKSYAYSIQSFLSNTGSVLATIFPFLLTVIGVANTAPKGQVPASVIISFYVGAIILVVFSLIAVFNVKEYDDATYELYHGYALNTPNDGEGGFLTLLKRAPKTFWMVTLTQFFCWMAFQYLWTYGTGAVADNIFHATDPTTAGYQNGGNWFGVVSAVYAIAAVVWSLVLSKIPANKNKTGYALSLFLGAIGFTSVFFIHSQYLLIGSFILIGISWAGMMTYPFIMVTNALPGDHMGTYLGLFNGSICLPQIVASVASFALFPALGSHFPSMILVSGILMLIGAVSVGFINEIHSNPVDAQ</sequence>